<dbReference type="Pfam" id="PF00589">
    <property type="entry name" value="Phage_integrase"/>
    <property type="match status" value="1"/>
</dbReference>
<keyword evidence="2" id="KW-0229">DNA integration</keyword>
<proteinExistence type="inferred from homology"/>
<dbReference type="AlphaFoldDB" id="A0A375Z4T4"/>
<dbReference type="InterPro" id="IPR002104">
    <property type="entry name" value="Integrase_catalytic"/>
</dbReference>
<dbReference type="InterPro" id="IPR013762">
    <property type="entry name" value="Integrase-like_cat_sf"/>
</dbReference>
<dbReference type="Pfam" id="PF26003">
    <property type="entry name" value="Integrase_N_phage"/>
    <property type="match status" value="1"/>
</dbReference>
<evidence type="ECO:0000256" key="2">
    <source>
        <dbReference type="ARBA" id="ARBA00022908"/>
    </source>
</evidence>
<accession>A0A375Z4T4</accession>
<evidence type="ECO:0000313" key="8">
    <source>
        <dbReference type="EMBL" id="SRX96096.1"/>
    </source>
</evidence>
<name>A0A375Z4T4_MYCSH</name>
<organism evidence="8 9">
    <name type="scientific">Mycobacterium shimoidei</name>
    <dbReference type="NCBI Taxonomy" id="29313"/>
    <lineage>
        <taxon>Bacteria</taxon>
        <taxon>Bacillati</taxon>
        <taxon>Actinomycetota</taxon>
        <taxon>Actinomycetes</taxon>
        <taxon>Mycobacteriales</taxon>
        <taxon>Mycobacteriaceae</taxon>
        <taxon>Mycobacterium</taxon>
    </lineage>
</organism>
<feature type="domain" description="Core-binding (CB)" evidence="7">
    <location>
        <begin position="78"/>
        <end position="159"/>
    </location>
</feature>
<dbReference type="PANTHER" id="PTHR30629">
    <property type="entry name" value="PROPHAGE INTEGRASE"/>
    <property type="match status" value="1"/>
</dbReference>
<reference evidence="8 9" key="1">
    <citation type="submission" date="2018-05" db="EMBL/GenBank/DDBJ databases">
        <authorList>
            <consortium name="IHU Genomes"/>
        </authorList>
    </citation>
    <scope>NUCLEOTIDE SEQUENCE [LARGE SCALE GENOMIC DNA]</scope>
    <source>
        <strain evidence="8 9">P7336</strain>
    </source>
</reference>
<dbReference type="InterPro" id="IPR044068">
    <property type="entry name" value="CB"/>
</dbReference>
<dbReference type="EMBL" id="UEGW01000001">
    <property type="protein sequence ID" value="SRX96096.1"/>
    <property type="molecule type" value="Genomic_DNA"/>
</dbReference>
<gene>
    <name evidence="8" type="ORF">MSP7336_04371</name>
</gene>
<dbReference type="RefSeq" id="WP_181786890.1">
    <property type="nucleotide sequence ID" value="NZ_UEGW01000001.1"/>
</dbReference>
<sequence length="453" mass="49547">MARQFGNIRKLPSGRYQARYPSPVDGSSTPAPTTFTTKKAASAWLADVQTSIEKNQWKSPEQVAAEKAEHAAARAEVLTVAQLAEVWLETIPSENHRVISISRVRRFINPELGDIPIDELTKERCDRWYRDMQTTLCPGAPTQVRRTFAALHAMLKMAVHEDWIPVSPLRIKGALIDTPAREPQTATVAEVDQLAAAMPAELSMAVQLAAWCGLRAGEVLGLQLDDIAEDRAVAGEGTGVIRIYLRRHVVQGRGTGSMTIVPGTKAADKVESVVVPPHLVAPLWAHAEKYGRKTEPRWLFPGTRTVDMPCGYATLDRRFRLAKEACDLEHLTFHDLRRTGNTIAALAGATAGEMKQRLRHRTSEAAERYIVAAKGADVDLAKRMSEQAITGHAAVSVEHIDAVIETVSALVEQVRVGGDEELARYLLDKLEVVNAAATRAGQTDVEAGANICR</sequence>
<dbReference type="PROSITE" id="PS51898">
    <property type="entry name" value="TYR_RECOMBINASE"/>
    <property type="match status" value="1"/>
</dbReference>
<keyword evidence="4" id="KW-0233">DNA recombination</keyword>
<evidence type="ECO:0000259" key="6">
    <source>
        <dbReference type="PROSITE" id="PS51898"/>
    </source>
</evidence>
<comment type="similarity">
    <text evidence="1">Belongs to the 'phage' integrase family.</text>
</comment>
<evidence type="ECO:0000256" key="3">
    <source>
        <dbReference type="ARBA" id="ARBA00023125"/>
    </source>
</evidence>
<protein>
    <submittedName>
        <fullName evidence="8">Integrase [Nakamurella multipartita DSM]</fullName>
    </submittedName>
</protein>
<feature type="domain" description="Tyr recombinase" evidence="6">
    <location>
        <begin position="181"/>
        <end position="385"/>
    </location>
</feature>
<dbReference type="GO" id="GO:0006310">
    <property type="term" value="P:DNA recombination"/>
    <property type="evidence" value="ECO:0007669"/>
    <property type="project" value="UniProtKB-KW"/>
</dbReference>
<dbReference type="GO" id="GO:0015074">
    <property type="term" value="P:DNA integration"/>
    <property type="evidence" value="ECO:0007669"/>
    <property type="project" value="UniProtKB-KW"/>
</dbReference>
<dbReference type="Proteomes" id="UP000252015">
    <property type="component" value="Unassembled WGS sequence"/>
</dbReference>
<dbReference type="Gene3D" id="1.10.150.130">
    <property type="match status" value="1"/>
</dbReference>
<keyword evidence="9" id="KW-1185">Reference proteome</keyword>
<dbReference type="Gene3D" id="1.10.443.10">
    <property type="entry name" value="Intergrase catalytic core"/>
    <property type="match status" value="1"/>
</dbReference>
<evidence type="ECO:0000256" key="1">
    <source>
        <dbReference type="ARBA" id="ARBA00008857"/>
    </source>
</evidence>
<dbReference type="SUPFAM" id="SSF56349">
    <property type="entry name" value="DNA breaking-rejoining enzymes"/>
    <property type="match status" value="1"/>
</dbReference>
<dbReference type="InterPro" id="IPR058717">
    <property type="entry name" value="Phage_L5_Integrase_N"/>
</dbReference>
<evidence type="ECO:0000259" key="7">
    <source>
        <dbReference type="PROSITE" id="PS51900"/>
    </source>
</evidence>
<evidence type="ECO:0000256" key="4">
    <source>
        <dbReference type="ARBA" id="ARBA00023172"/>
    </source>
</evidence>
<keyword evidence="3 5" id="KW-0238">DNA-binding</keyword>
<dbReference type="GO" id="GO:0003677">
    <property type="term" value="F:DNA binding"/>
    <property type="evidence" value="ECO:0007669"/>
    <property type="project" value="UniProtKB-UniRule"/>
</dbReference>
<dbReference type="InterPro" id="IPR050808">
    <property type="entry name" value="Phage_Integrase"/>
</dbReference>
<evidence type="ECO:0000313" key="9">
    <source>
        <dbReference type="Proteomes" id="UP000252015"/>
    </source>
</evidence>
<dbReference type="InterPro" id="IPR011010">
    <property type="entry name" value="DNA_brk_join_enz"/>
</dbReference>
<dbReference type="InterPro" id="IPR010998">
    <property type="entry name" value="Integrase_recombinase_N"/>
</dbReference>
<dbReference type="PROSITE" id="PS51900">
    <property type="entry name" value="CB"/>
    <property type="match status" value="1"/>
</dbReference>
<evidence type="ECO:0000256" key="5">
    <source>
        <dbReference type="PROSITE-ProRule" id="PRU01248"/>
    </source>
</evidence>
<dbReference type="PANTHER" id="PTHR30629:SF2">
    <property type="entry name" value="PROPHAGE INTEGRASE INTS-RELATED"/>
    <property type="match status" value="1"/>
</dbReference>
<dbReference type="CDD" id="cd00397">
    <property type="entry name" value="DNA_BRE_C"/>
    <property type="match status" value="1"/>
</dbReference>